<evidence type="ECO:0000313" key="1">
    <source>
        <dbReference type="EMBL" id="SVC68191.1"/>
    </source>
</evidence>
<dbReference type="AlphaFoldDB" id="A0A382P8M6"/>
<reference evidence="1" key="1">
    <citation type="submission" date="2018-05" db="EMBL/GenBank/DDBJ databases">
        <authorList>
            <person name="Lanie J.A."/>
            <person name="Ng W.-L."/>
            <person name="Kazmierczak K.M."/>
            <person name="Andrzejewski T.M."/>
            <person name="Davidsen T.M."/>
            <person name="Wayne K.J."/>
            <person name="Tettelin H."/>
            <person name="Glass J.I."/>
            <person name="Rusch D."/>
            <person name="Podicherti R."/>
            <person name="Tsui H.-C.T."/>
            <person name="Winkler M.E."/>
        </authorList>
    </citation>
    <scope>NUCLEOTIDE SEQUENCE</scope>
</reference>
<gene>
    <name evidence="1" type="ORF">METZ01_LOCUS321045</name>
</gene>
<sequence length="187" mass="21204">MVIHVLESRGSEVLRINPERLDERLCELSYGLNADGQIEGHLTYLKRQADLADVDAVFCRNYYFQFAEDSEEKNADDLLIAKELKAAFISLCECLDCKWVNAPWDMDSCENKARQMQIALSLGFNVPDLRITNLPESLLEFSSSQEVVVKQLSNVCVFTEDGQSAKALYTHLITPADHKQLEDLKKS</sequence>
<name>A0A382P8M6_9ZZZZ</name>
<organism evidence="1">
    <name type="scientific">marine metagenome</name>
    <dbReference type="NCBI Taxonomy" id="408172"/>
    <lineage>
        <taxon>unclassified sequences</taxon>
        <taxon>metagenomes</taxon>
        <taxon>ecological metagenomes</taxon>
    </lineage>
</organism>
<feature type="non-terminal residue" evidence="1">
    <location>
        <position position="187"/>
    </location>
</feature>
<proteinExistence type="predicted"/>
<protein>
    <submittedName>
        <fullName evidence="1">Uncharacterized protein</fullName>
    </submittedName>
</protein>
<accession>A0A382P8M6</accession>
<dbReference type="EMBL" id="UINC01104773">
    <property type="protein sequence ID" value="SVC68191.1"/>
    <property type="molecule type" value="Genomic_DNA"/>
</dbReference>